<dbReference type="EMBL" id="CAADRM010000150">
    <property type="protein sequence ID" value="VFU18386.1"/>
    <property type="molecule type" value="Genomic_DNA"/>
</dbReference>
<dbReference type="Pfam" id="PF13419">
    <property type="entry name" value="HAD_2"/>
    <property type="match status" value="1"/>
</dbReference>
<dbReference type="Gene3D" id="1.10.150.240">
    <property type="entry name" value="Putative phosphatase, domain 2"/>
    <property type="match status" value="1"/>
</dbReference>
<dbReference type="SFLD" id="SFLDG01135">
    <property type="entry name" value="C1.5.6:_HAD__Beta-PGM__Phospha"/>
    <property type="match status" value="1"/>
</dbReference>
<sequence>MKNKKAVIFDLDGTLLDTLTDIADSMNEVLARYGFPVHDYGAYRTMIGAGMDVLARRAVPEDRRDDETVSRVAAAMREEYDRRWSLTSRPYPGVTEMLTLLTERGIPFSVLSNKLDSFAKQMVSALLGDWHFFEVRGLVQGLPRKPDPHIALEMADSLGLPAEQVIFVGDSDIDMETAVRAGMVPVGVLWGYQTPERLTSAGAFALLSSPRELMGIL</sequence>
<proteinExistence type="predicted"/>
<evidence type="ECO:0000313" key="1">
    <source>
        <dbReference type="EMBL" id="VFU18386.1"/>
    </source>
</evidence>
<dbReference type="Gene3D" id="3.40.50.1000">
    <property type="entry name" value="HAD superfamily/HAD-like"/>
    <property type="match status" value="1"/>
</dbReference>
<dbReference type="SFLD" id="SFLDS00003">
    <property type="entry name" value="Haloacid_Dehalogenase"/>
    <property type="match status" value="1"/>
</dbReference>
<organism evidence="1">
    <name type="scientific">anaerobic digester metagenome</name>
    <dbReference type="NCBI Taxonomy" id="1263854"/>
    <lineage>
        <taxon>unclassified sequences</taxon>
        <taxon>metagenomes</taxon>
        <taxon>ecological metagenomes</taxon>
    </lineage>
</organism>
<dbReference type="GO" id="GO:0005829">
    <property type="term" value="C:cytosol"/>
    <property type="evidence" value="ECO:0007669"/>
    <property type="project" value="TreeGrafter"/>
</dbReference>
<accession>A0A485MBM5</accession>
<dbReference type="InterPro" id="IPR023198">
    <property type="entry name" value="PGP-like_dom2"/>
</dbReference>
<dbReference type="NCBIfam" id="TIGR01549">
    <property type="entry name" value="HAD-SF-IA-v1"/>
    <property type="match status" value="1"/>
</dbReference>
<protein>
    <submittedName>
        <fullName evidence="1">Phosphoglycolate phosphatase</fullName>
        <ecNumber evidence="1">3.1.3.18</ecNumber>
    </submittedName>
</protein>
<dbReference type="GO" id="GO:0006281">
    <property type="term" value="P:DNA repair"/>
    <property type="evidence" value="ECO:0007669"/>
    <property type="project" value="TreeGrafter"/>
</dbReference>
<dbReference type="InterPro" id="IPR036412">
    <property type="entry name" value="HAD-like_sf"/>
</dbReference>
<dbReference type="EC" id="3.1.3.18" evidence="1"/>
<dbReference type="PRINTS" id="PR00413">
    <property type="entry name" value="HADHALOGNASE"/>
</dbReference>
<dbReference type="InterPro" id="IPR041492">
    <property type="entry name" value="HAD_2"/>
</dbReference>
<reference evidence="1" key="1">
    <citation type="submission" date="2019-03" db="EMBL/GenBank/DDBJ databases">
        <authorList>
            <person name="Hao L."/>
        </authorList>
    </citation>
    <scope>NUCLEOTIDE SEQUENCE</scope>
</reference>
<keyword evidence="1" id="KW-0378">Hydrolase</keyword>
<gene>
    <name evidence="1" type="primary">gph</name>
    <name evidence="1" type="ORF">SCFA_820019</name>
</gene>
<name>A0A485MBM5_9ZZZZ</name>
<dbReference type="PANTHER" id="PTHR43434">
    <property type="entry name" value="PHOSPHOGLYCOLATE PHOSPHATASE"/>
    <property type="match status" value="1"/>
</dbReference>
<dbReference type="PANTHER" id="PTHR43434:SF1">
    <property type="entry name" value="PHOSPHOGLYCOLATE PHOSPHATASE"/>
    <property type="match status" value="1"/>
</dbReference>
<dbReference type="InterPro" id="IPR006439">
    <property type="entry name" value="HAD-SF_hydro_IA"/>
</dbReference>
<dbReference type="SFLD" id="SFLDG01129">
    <property type="entry name" value="C1.5:_HAD__Beta-PGM__Phosphata"/>
    <property type="match status" value="1"/>
</dbReference>
<dbReference type="GO" id="GO:0008967">
    <property type="term" value="F:phosphoglycolate phosphatase activity"/>
    <property type="evidence" value="ECO:0007669"/>
    <property type="project" value="UniProtKB-EC"/>
</dbReference>
<dbReference type="InterPro" id="IPR023214">
    <property type="entry name" value="HAD_sf"/>
</dbReference>
<dbReference type="InterPro" id="IPR050155">
    <property type="entry name" value="HAD-like_hydrolase_sf"/>
</dbReference>
<dbReference type="SUPFAM" id="SSF56784">
    <property type="entry name" value="HAD-like"/>
    <property type="match status" value="1"/>
</dbReference>
<dbReference type="AlphaFoldDB" id="A0A485MBM5"/>